<sequence length="368" mass="40655">MKMARIIFVTLLFFNFVIVPSIAFPAGYGLDLPNPGNQGNNNNNNDQPKETPNNDVVSNNIANLKQGFYSGSCPNAEKIVADALAEILKTNPYAVANLLRLQFHDCFVVGCDASILLDYSPTGEQVEKSSFFNGQLLKGADIVDDIKAKLEEQCPGVVSCSDTLAFAINEGMALAGLPRRVPLGGRRDSVYSLASVVEANNLPMPSWPIERMVELFTRKGFTIEEMVILIGAHSVGSVHCDIFMERIYNFANTRKPDPTLPGPVITEFQQVCANAGTPQFRNPPVNFDETPAVLDNLFFKNMVFRNKTTMLTDSHLINDPRTIPIVQQMANQDGLWQQRFPEVMDKMSAMNVLTGNNGEVRKTCRSTN</sequence>
<comment type="caution">
    <text evidence="1">The sequence shown here is derived from an EMBL/GenBank/DDBJ whole genome shotgun (WGS) entry which is preliminary data.</text>
</comment>
<keyword evidence="2" id="KW-1185">Reference proteome</keyword>
<protein>
    <submittedName>
        <fullName evidence="1">Uncharacterized protein</fullName>
    </submittedName>
</protein>
<dbReference type="Proteomes" id="UP001177021">
    <property type="component" value="Unassembled WGS sequence"/>
</dbReference>
<gene>
    <name evidence="1" type="ORF">MILVUS5_LOCUS15983</name>
</gene>
<reference evidence="1" key="1">
    <citation type="submission" date="2023-10" db="EMBL/GenBank/DDBJ databases">
        <authorList>
            <person name="Rodriguez Cubillos JULIANA M."/>
            <person name="De Vega J."/>
        </authorList>
    </citation>
    <scope>NUCLEOTIDE SEQUENCE</scope>
</reference>
<name>A0ACB0JQT5_TRIPR</name>
<evidence type="ECO:0000313" key="2">
    <source>
        <dbReference type="Proteomes" id="UP001177021"/>
    </source>
</evidence>
<evidence type="ECO:0000313" key="1">
    <source>
        <dbReference type="EMBL" id="CAJ2647464.1"/>
    </source>
</evidence>
<accession>A0ACB0JQT5</accession>
<proteinExistence type="predicted"/>
<organism evidence="1 2">
    <name type="scientific">Trifolium pratense</name>
    <name type="common">Red clover</name>
    <dbReference type="NCBI Taxonomy" id="57577"/>
    <lineage>
        <taxon>Eukaryota</taxon>
        <taxon>Viridiplantae</taxon>
        <taxon>Streptophyta</taxon>
        <taxon>Embryophyta</taxon>
        <taxon>Tracheophyta</taxon>
        <taxon>Spermatophyta</taxon>
        <taxon>Magnoliopsida</taxon>
        <taxon>eudicotyledons</taxon>
        <taxon>Gunneridae</taxon>
        <taxon>Pentapetalae</taxon>
        <taxon>rosids</taxon>
        <taxon>fabids</taxon>
        <taxon>Fabales</taxon>
        <taxon>Fabaceae</taxon>
        <taxon>Papilionoideae</taxon>
        <taxon>50 kb inversion clade</taxon>
        <taxon>NPAAA clade</taxon>
        <taxon>Hologalegina</taxon>
        <taxon>IRL clade</taxon>
        <taxon>Trifolieae</taxon>
        <taxon>Trifolium</taxon>
    </lineage>
</organism>
<dbReference type="EMBL" id="CASHSV030000109">
    <property type="protein sequence ID" value="CAJ2647464.1"/>
    <property type="molecule type" value="Genomic_DNA"/>
</dbReference>